<dbReference type="OrthoDB" id="2081028at2"/>
<feature type="transmembrane region" description="Helical" evidence="1">
    <location>
        <begin position="7"/>
        <end position="27"/>
    </location>
</feature>
<keyword evidence="1" id="KW-0472">Membrane</keyword>
<dbReference type="InterPro" id="IPR018770">
    <property type="entry name" value="ChloroindolylP_hydrolase"/>
</dbReference>
<dbReference type="RefSeq" id="WP_089743123.1">
    <property type="nucleotide sequence ID" value="NZ_FOGL01000019.1"/>
</dbReference>
<sequence length="205" mass="24593">MYKFITVIIRILIAVPAMVITWLVSFFGLELSFWYASLTALAGAVLTFWIVSVYLHFRFLKKNQLNMKEYRYIRKNLAEAHQKIRRMQKSLLSIRHMIFLKEIIELLRMIRKIYQITKKEPRRFYLGEKFYFSHLDSAVELTEKYALLSSQPKNIEVGQVLRETQYTIKGMKETIENDLYHILSNDIEQLHFELDFVNRTTKQNK</sequence>
<evidence type="ECO:0000313" key="2">
    <source>
        <dbReference type="EMBL" id="SES13296.1"/>
    </source>
</evidence>
<evidence type="ECO:0000313" key="3">
    <source>
        <dbReference type="Proteomes" id="UP000199687"/>
    </source>
</evidence>
<gene>
    <name evidence="2" type="ORF">SAMN04487944_11976</name>
</gene>
<feature type="transmembrane region" description="Helical" evidence="1">
    <location>
        <begin position="33"/>
        <end position="57"/>
    </location>
</feature>
<dbReference type="AlphaFoldDB" id="A0A1H9UV56"/>
<keyword evidence="1" id="KW-0812">Transmembrane</keyword>
<organism evidence="2 3">
    <name type="scientific">Gracilibacillus ureilyticus</name>
    <dbReference type="NCBI Taxonomy" id="531814"/>
    <lineage>
        <taxon>Bacteria</taxon>
        <taxon>Bacillati</taxon>
        <taxon>Bacillota</taxon>
        <taxon>Bacilli</taxon>
        <taxon>Bacillales</taxon>
        <taxon>Bacillaceae</taxon>
        <taxon>Gracilibacillus</taxon>
    </lineage>
</organism>
<dbReference type="EMBL" id="FOGL01000019">
    <property type="protein sequence ID" value="SES13296.1"/>
    <property type="molecule type" value="Genomic_DNA"/>
</dbReference>
<dbReference type="STRING" id="531814.SAMN04487944_11976"/>
<protein>
    <submittedName>
        <fullName evidence="2">5-bromo-4-chloroindolyl phosphate hydrolysis protein</fullName>
    </submittedName>
</protein>
<proteinExistence type="predicted"/>
<keyword evidence="3" id="KW-1185">Reference proteome</keyword>
<name>A0A1H9UV56_9BACI</name>
<keyword evidence="1" id="KW-1133">Transmembrane helix</keyword>
<accession>A0A1H9UV56</accession>
<dbReference type="Pfam" id="PF10112">
    <property type="entry name" value="Halogen_Hydrol"/>
    <property type="match status" value="1"/>
</dbReference>
<evidence type="ECO:0000256" key="1">
    <source>
        <dbReference type="SAM" id="Phobius"/>
    </source>
</evidence>
<dbReference type="Proteomes" id="UP000199687">
    <property type="component" value="Unassembled WGS sequence"/>
</dbReference>
<reference evidence="2 3" key="1">
    <citation type="submission" date="2016-10" db="EMBL/GenBank/DDBJ databases">
        <authorList>
            <person name="de Groot N.N."/>
        </authorList>
    </citation>
    <scope>NUCLEOTIDE SEQUENCE [LARGE SCALE GENOMIC DNA]</scope>
    <source>
        <strain evidence="2 3">CGMCC 1.7727</strain>
    </source>
</reference>